<dbReference type="Proteomes" id="UP000598297">
    <property type="component" value="Unassembled WGS sequence"/>
</dbReference>
<protein>
    <recommendedName>
        <fullName evidence="4">SseB protein N-terminal domain-containing protein</fullName>
    </recommendedName>
</protein>
<evidence type="ECO:0008006" key="4">
    <source>
        <dbReference type="Google" id="ProtNLM"/>
    </source>
</evidence>
<sequence>MADALPSDSPEPLERGPAGPLFVPVRPGPSGCAARLFRTPPGARTAVGFTTERRLVGTLGPRQQWVRLSEAALRRLVEPVGVTTLTVDPQFAAPSVRSTPMSPEYGAVARTPVRALTQKGLAS</sequence>
<name>A0A964ULW2_9ACTN</name>
<dbReference type="NCBIfam" id="NF042914">
    <property type="entry name" value="SAV915_dom"/>
    <property type="match status" value="1"/>
</dbReference>
<keyword evidence="3" id="KW-1185">Reference proteome</keyword>
<feature type="region of interest" description="Disordered" evidence="1">
    <location>
        <begin position="1"/>
        <end position="22"/>
    </location>
</feature>
<evidence type="ECO:0000256" key="1">
    <source>
        <dbReference type="SAM" id="MobiDB-lite"/>
    </source>
</evidence>
<accession>A0A964ULW2</accession>
<organism evidence="2 3">
    <name type="scientific">Streptomyces boluensis</name>
    <dbReference type="NCBI Taxonomy" id="1775135"/>
    <lineage>
        <taxon>Bacteria</taxon>
        <taxon>Bacillati</taxon>
        <taxon>Actinomycetota</taxon>
        <taxon>Actinomycetes</taxon>
        <taxon>Kitasatosporales</taxon>
        <taxon>Streptomycetaceae</taxon>
        <taxon>Streptomyces</taxon>
    </lineage>
</organism>
<dbReference type="RefSeq" id="WP_161693611.1">
    <property type="nucleotide sequence ID" value="NZ_JAAAHS010000013.1"/>
</dbReference>
<reference evidence="2" key="1">
    <citation type="submission" date="2020-01" db="EMBL/GenBank/DDBJ databases">
        <title>Whole-genome analyses of novel actinobacteria.</title>
        <authorList>
            <person name="Sahin N."/>
        </authorList>
    </citation>
    <scope>NUCLEOTIDE SEQUENCE</scope>
    <source>
        <strain evidence="2">YC537</strain>
    </source>
</reference>
<evidence type="ECO:0000313" key="3">
    <source>
        <dbReference type="Proteomes" id="UP000598297"/>
    </source>
</evidence>
<evidence type="ECO:0000313" key="2">
    <source>
        <dbReference type="EMBL" id="NBE50510.1"/>
    </source>
</evidence>
<comment type="caution">
    <text evidence="2">The sequence shown here is derived from an EMBL/GenBank/DDBJ whole genome shotgun (WGS) entry which is preliminary data.</text>
</comment>
<dbReference type="InterPro" id="IPR049975">
    <property type="entry name" value="SAV_915-like_dom"/>
</dbReference>
<gene>
    <name evidence="2" type="ORF">GUY60_03515</name>
</gene>
<proteinExistence type="predicted"/>
<dbReference type="OrthoDB" id="4238227at2"/>
<dbReference type="AlphaFoldDB" id="A0A964ULW2"/>
<dbReference type="EMBL" id="JAAAHS010000013">
    <property type="protein sequence ID" value="NBE50510.1"/>
    <property type="molecule type" value="Genomic_DNA"/>
</dbReference>